<dbReference type="Proteomes" id="UP000321518">
    <property type="component" value="Unassembled WGS sequence"/>
</dbReference>
<dbReference type="PRINTS" id="PR00320">
    <property type="entry name" value="GPROTEINBRPT"/>
</dbReference>
<keyword evidence="3" id="KW-0806">Transcription termination</keyword>
<feature type="repeat" description="WD" evidence="7">
    <location>
        <begin position="41"/>
        <end position="82"/>
    </location>
</feature>
<name>A0A511KLY6_RHOTO</name>
<organism evidence="8 9">
    <name type="scientific">Rhodotorula toruloides</name>
    <name type="common">Yeast</name>
    <name type="synonym">Rhodosporidium toruloides</name>
    <dbReference type="NCBI Taxonomy" id="5286"/>
    <lineage>
        <taxon>Eukaryota</taxon>
        <taxon>Fungi</taxon>
        <taxon>Dikarya</taxon>
        <taxon>Basidiomycota</taxon>
        <taxon>Pucciniomycotina</taxon>
        <taxon>Microbotryomycetes</taxon>
        <taxon>Sporidiobolales</taxon>
        <taxon>Sporidiobolaceae</taxon>
        <taxon>Rhodotorula</taxon>
    </lineage>
</organism>
<dbReference type="PROSITE" id="PS50294">
    <property type="entry name" value="WD_REPEATS_REGION"/>
    <property type="match status" value="1"/>
</dbReference>
<evidence type="ECO:0000313" key="9">
    <source>
        <dbReference type="Proteomes" id="UP000321518"/>
    </source>
</evidence>
<evidence type="ECO:0000256" key="4">
    <source>
        <dbReference type="ARBA" id="ARBA00022574"/>
    </source>
</evidence>
<dbReference type="InterPro" id="IPR019775">
    <property type="entry name" value="WD40_repeat_CS"/>
</dbReference>
<evidence type="ECO:0000256" key="6">
    <source>
        <dbReference type="ARBA" id="ARBA00023242"/>
    </source>
</evidence>
<dbReference type="OrthoDB" id="27537at2759"/>
<keyword evidence="5" id="KW-0677">Repeat</keyword>
<sequence>METGPTASTSTAAAPASLPSSVVLTPPVMKSWKLSKVFKSHNEQGKSYTSLSFDDRGEMLITSGEDETMQLFDVRTGKHKKQLYSKKYGVHLTRFTHKSSAVIYASTKGNDDIRYLSLHDNNYLRYFKGHKKPVTALQMSPVDDTFLSGATDDTVRLWDLRAPSAQGLLNVAGHSSVAYDPSGTVFAVVLNLRSTVMLYDLSQFDKQPFLCVHIDDPVLRKRTYPPRTPIYTSVSFSNDGKWLLVGTSGDVHYVLDSFEGTVVARLECPPEQIAIGLERATTAPYDRPMEPAAGISSEEVRWTPDGRYVVSGSVDGRLLVWDVAPPEDELAKLYPTRPAPGPECTLHPMTSFEGHLGGPSRALAFNPRQAMIASAGFELAFWLPSLQEAGLVKKNEDAPQAQTEA</sequence>
<dbReference type="InterPro" id="IPR020472">
    <property type="entry name" value="WD40_PAC1"/>
</dbReference>
<feature type="repeat" description="WD" evidence="7">
    <location>
        <begin position="300"/>
        <end position="323"/>
    </location>
</feature>
<evidence type="ECO:0000256" key="1">
    <source>
        <dbReference type="ARBA" id="ARBA00004123"/>
    </source>
</evidence>
<dbReference type="GO" id="GO:0006353">
    <property type="term" value="P:DNA-templated transcription termination"/>
    <property type="evidence" value="ECO:0007669"/>
    <property type="project" value="UniProtKB-KW"/>
</dbReference>
<dbReference type="GO" id="GO:0048188">
    <property type="term" value="C:Set1C/COMPASS complex"/>
    <property type="evidence" value="ECO:0007669"/>
    <property type="project" value="TreeGrafter"/>
</dbReference>
<comment type="caution">
    <text evidence="8">The sequence shown here is derived from an EMBL/GenBank/DDBJ whole genome shotgun (WGS) entry which is preliminary data.</text>
</comment>
<proteinExistence type="inferred from homology"/>
<dbReference type="Pfam" id="PF00400">
    <property type="entry name" value="WD40"/>
    <property type="match status" value="3"/>
</dbReference>
<dbReference type="GO" id="GO:0003682">
    <property type="term" value="F:chromatin binding"/>
    <property type="evidence" value="ECO:0007669"/>
    <property type="project" value="TreeGrafter"/>
</dbReference>
<dbReference type="PROSITE" id="PS00678">
    <property type="entry name" value="WD_REPEATS_1"/>
    <property type="match status" value="1"/>
</dbReference>
<keyword evidence="4 7" id="KW-0853">WD repeat</keyword>
<dbReference type="InterPro" id="IPR037867">
    <property type="entry name" value="Swd2/WDR82"/>
</dbReference>
<dbReference type="PROSITE" id="PS50082">
    <property type="entry name" value="WD_REPEATS_2"/>
    <property type="match status" value="3"/>
</dbReference>
<keyword evidence="3" id="KW-0804">Transcription</keyword>
<dbReference type="SUPFAM" id="SSF50978">
    <property type="entry name" value="WD40 repeat-like"/>
    <property type="match status" value="1"/>
</dbReference>
<comment type="similarity">
    <text evidence="2">Belongs to the WD repeat SWD2 family.</text>
</comment>
<accession>A0A511KLY6</accession>
<evidence type="ECO:0000256" key="7">
    <source>
        <dbReference type="PROSITE-ProRule" id="PRU00221"/>
    </source>
</evidence>
<evidence type="ECO:0000313" key="8">
    <source>
        <dbReference type="EMBL" id="GEM11347.1"/>
    </source>
</evidence>
<evidence type="ECO:0000256" key="5">
    <source>
        <dbReference type="ARBA" id="ARBA00022737"/>
    </source>
</evidence>
<reference evidence="8 9" key="1">
    <citation type="submission" date="2019-07" db="EMBL/GenBank/DDBJ databases">
        <title>Rhodotorula toruloides NBRC10032 genome sequencing.</title>
        <authorList>
            <person name="Shida Y."/>
            <person name="Takaku H."/>
            <person name="Ogasawara W."/>
            <person name="Mori K."/>
        </authorList>
    </citation>
    <scope>NUCLEOTIDE SEQUENCE [LARGE SCALE GENOMIC DNA]</scope>
    <source>
        <strain evidence="8 9">NBRC10032</strain>
    </source>
</reference>
<dbReference type="SMART" id="SM00320">
    <property type="entry name" value="WD40"/>
    <property type="match status" value="5"/>
</dbReference>
<dbReference type="PANTHER" id="PTHR19861">
    <property type="entry name" value="WD40 REPEAT PROTEIN SWD2"/>
    <property type="match status" value="1"/>
</dbReference>
<dbReference type="InterPro" id="IPR015943">
    <property type="entry name" value="WD40/YVTN_repeat-like_dom_sf"/>
</dbReference>
<dbReference type="AlphaFoldDB" id="A0A511KLY6"/>
<feature type="repeat" description="WD" evidence="7">
    <location>
        <begin position="127"/>
        <end position="161"/>
    </location>
</feature>
<evidence type="ECO:0000256" key="3">
    <source>
        <dbReference type="ARBA" id="ARBA00022472"/>
    </source>
</evidence>
<dbReference type="InterPro" id="IPR036322">
    <property type="entry name" value="WD40_repeat_dom_sf"/>
</dbReference>
<dbReference type="FunFam" id="2.130.10.10:FF:001194">
    <property type="entry name" value="Unplaced genomic scaffold supercont1.1, whole genome shotgun sequence"/>
    <property type="match status" value="1"/>
</dbReference>
<keyword evidence="3" id="KW-0805">Transcription regulation</keyword>
<comment type="subcellular location">
    <subcellularLocation>
        <location evidence="1">Nucleus</location>
    </subcellularLocation>
</comment>
<dbReference type="Gene3D" id="2.130.10.10">
    <property type="entry name" value="YVTN repeat-like/Quinoprotein amine dehydrogenase"/>
    <property type="match status" value="2"/>
</dbReference>
<dbReference type="EMBL" id="BJWK01000014">
    <property type="protein sequence ID" value="GEM11347.1"/>
    <property type="molecule type" value="Genomic_DNA"/>
</dbReference>
<evidence type="ECO:0000256" key="2">
    <source>
        <dbReference type="ARBA" id="ARBA00005616"/>
    </source>
</evidence>
<dbReference type="PANTHER" id="PTHR19861:SF0">
    <property type="entry name" value="WD REPEAT-CONTAINING PROTEIN 82"/>
    <property type="match status" value="1"/>
</dbReference>
<gene>
    <name evidence="8" type="ORF">Rt10032_c14g5364</name>
</gene>
<protein>
    <submittedName>
        <fullName evidence="8">WD repeat protein 82</fullName>
    </submittedName>
</protein>
<keyword evidence="6" id="KW-0539">Nucleus</keyword>
<dbReference type="InterPro" id="IPR001680">
    <property type="entry name" value="WD40_rpt"/>
</dbReference>